<dbReference type="EMBL" id="NOIH01000040">
    <property type="protein sequence ID" value="OYD52400.1"/>
    <property type="molecule type" value="Genomic_DNA"/>
</dbReference>
<gene>
    <name evidence="1" type="ORF">CGK74_18150</name>
</gene>
<evidence type="ECO:0008006" key="3">
    <source>
        <dbReference type="Google" id="ProtNLM"/>
    </source>
</evidence>
<name>A0A235ETQ6_9RHOO</name>
<dbReference type="Proteomes" id="UP000215181">
    <property type="component" value="Unassembled WGS sequence"/>
</dbReference>
<accession>A0A235ETQ6</accession>
<evidence type="ECO:0000313" key="2">
    <source>
        <dbReference type="Proteomes" id="UP000215181"/>
    </source>
</evidence>
<sequence>MGKPVTPEIIVEITLYPSEVGGRKGAILQGEYRGVLGVGSENFSVRFFVPFEDGFSPSRTQRFGVQFLVPEAALPHFPAGAEFSVWEGRVIGSGRVLEVLRHA</sequence>
<proteinExistence type="predicted"/>
<evidence type="ECO:0000313" key="1">
    <source>
        <dbReference type="EMBL" id="OYD52400.1"/>
    </source>
</evidence>
<keyword evidence="2" id="KW-1185">Reference proteome</keyword>
<dbReference type="AlphaFoldDB" id="A0A235ETQ6"/>
<reference evidence="1 2" key="1">
    <citation type="submission" date="2017-07" db="EMBL/GenBank/DDBJ databases">
        <title>Thauera sp. KNDSS-Mac4 genome sequence and assembly.</title>
        <authorList>
            <person name="Mayilraj S."/>
        </authorList>
    </citation>
    <scope>NUCLEOTIDE SEQUENCE [LARGE SCALE GENOMIC DNA]</scope>
    <source>
        <strain evidence="1 2">KNDSS-Mac4</strain>
    </source>
</reference>
<dbReference type="RefSeq" id="WP_094269780.1">
    <property type="nucleotide sequence ID" value="NZ_NOIH01000040.1"/>
</dbReference>
<dbReference type="OrthoDB" id="8858118at2"/>
<comment type="caution">
    <text evidence="1">The sequence shown here is derived from an EMBL/GenBank/DDBJ whole genome shotgun (WGS) entry which is preliminary data.</text>
</comment>
<dbReference type="Gene3D" id="2.40.30.10">
    <property type="entry name" value="Translation factors"/>
    <property type="match status" value="1"/>
</dbReference>
<organism evidence="1 2">
    <name type="scientific">Thauera propionica</name>
    <dbReference type="NCBI Taxonomy" id="2019431"/>
    <lineage>
        <taxon>Bacteria</taxon>
        <taxon>Pseudomonadati</taxon>
        <taxon>Pseudomonadota</taxon>
        <taxon>Betaproteobacteria</taxon>
        <taxon>Rhodocyclales</taxon>
        <taxon>Zoogloeaceae</taxon>
        <taxon>Thauera</taxon>
    </lineage>
</organism>
<protein>
    <recommendedName>
        <fullName evidence="3">Translation elongation factor EFTu/EF1A C-terminal domain-containing protein</fullName>
    </recommendedName>
</protein>